<keyword evidence="6" id="KW-0862">Zinc</keyword>
<dbReference type="InterPro" id="IPR015153">
    <property type="entry name" value="EF-hand_dom_typ1"/>
</dbReference>
<evidence type="ECO:0000313" key="12">
    <source>
        <dbReference type="Proteomes" id="UP000694865"/>
    </source>
</evidence>
<feature type="coiled-coil region" evidence="9">
    <location>
        <begin position="456"/>
        <end position="530"/>
    </location>
</feature>
<dbReference type="Gene3D" id="3.30.60.90">
    <property type="match status" value="1"/>
</dbReference>
<feature type="compositionally biased region" description="Polar residues" evidence="10">
    <location>
        <begin position="545"/>
        <end position="562"/>
    </location>
</feature>
<evidence type="ECO:0000256" key="7">
    <source>
        <dbReference type="ARBA" id="ARBA00023054"/>
    </source>
</evidence>
<evidence type="ECO:0000256" key="5">
    <source>
        <dbReference type="ARBA" id="ARBA00022771"/>
    </source>
</evidence>
<dbReference type="InterPro" id="IPR050774">
    <property type="entry name" value="KCMF1/Dystrophin"/>
</dbReference>
<dbReference type="InterPro" id="IPR000433">
    <property type="entry name" value="Znf_ZZ"/>
</dbReference>
<organism evidence="12 13">
    <name type="scientific">Saccoglossus kowalevskii</name>
    <name type="common">Acorn worm</name>
    <dbReference type="NCBI Taxonomy" id="10224"/>
    <lineage>
        <taxon>Eukaryota</taxon>
        <taxon>Metazoa</taxon>
        <taxon>Hemichordata</taxon>
        <taxon>Enteropneusta</taxon>
        <taxon>Harrimaniidae</taxon>
        <taxon>Saccoglossus</taxon>
    </lineage>
</organism>
<comment type="subcellular location">
    <subcellularLocation>
        <location evidence="1">Cytoplasm</location>
    </subcellularLocation>
</comment>
<dbReference type="CDD" id="cd16244">
    <property type="entry name" value="EFh_DTN"/>
    <property type="match status" value="1"/>
</dbReference>
<keyword evidence="3" id="KW-0963">Cytoplasm</keyword>
<feature type="compositionally biased region" description="Basic and acidic residues" evidence="10">
    <location>
        <begin position="647"/>
        <end position="659"/>
    </location>
</feature>
<dbReference type="Pfam" id="PF00569">
    <property type="entry name" value="ZZ"/>
    <property type="match status" value="1"/>
</dbReference>
<dbReference type="CDD" id="cd02334">
    <property type="entry name" value="ZZ_dystrophin"/>
    <property type="match status" value="1"/>
</dbReference>
<evidence type="ECO:0000313" key="13">
    <source>
        <dbReference type="RefSeq" id="XP_006823270.1"/>
    </source>
</evidence>
<keyword evidence="4" id="KW-0479">Metal-binding</keyword>
<evidence type="ECO:0000256" key="9">
    <source>
        <dbReference type="SAM" id="Coils"/>
    </source>
</evidence>
<feature type="region of interest" description="Disordered" evidence="10">
    <location>
        <begin position="366"/>
        <end position="385"/>
    </location>
</feature>
<dbReference type="GeneID" id="100372492"/>
<evidence type="ECO:0000256" key="3">
    <source>
        <dbReference type="ARBA" id="ARBA00022490"/>
    </source>
</evidence>
<dbReference type="SMART" id="SM00291">
    <property type="entry name" value="ZnF_ZZ"/>
    <property type="match status" value="1"/>
</dbReference>
<keyword evidence="5 8" id="KW-0863">Zinc-finger</keyword>
<evidence type="ECO:0000256" key="4">
    <source>
        <dbReference type="ARBA" id="ARBA00022723"/>
    </source>
</evidence>
<dbReference type="InterPro" id="IPR043145">
    <property type="entry name" value="Znf_ZZ_sf"/>
</dbReference>
<feature type="compositionally biased region" description="Polar residues" evidence="10">
    <location>
        <begin position="1"/>
        <end position="12"/>
    </location>
</feature>
<dbReference type="PANTHER" id="PTHR12268">
    <property type="entry name" value="E3 UBIQUITIN-PROTEIN LIGASE KCMF1"/>
    <property type="match status" value="1"/>
</dbReference>
<feature type="region of interest" description="Disordered" evidence="10">
    <location>
        <begin position="1"/>
        <end position="37"/>
    </location>
</feature>
<feature type="domain" description="ZZ-type" evidence="11">
    <location>
        <begin position="266"/>
        <end position="322"/>
    </location>
</feature>
<dbReference type="InterPro" id="IPR017432">
    <property type="entry name" value="Distrobrevin"/>
</dbReference>
<keyword evidence="7 9" id="KW-0175">Coiled coil</keyword>
<evidence type="ECO:0000256" key="8">
    <source>
        <dbReference type="PROSITE-ProRule" id="PRU00228"/>
    </source>
</evidence>
<dbReference type="Proteomes" id="UP000694865">
    <property type="component" value="Unplaced"/>
</dbReference>
<evidence type="ECO:0000256" key="10">
    <source>
        <dbReference type="SAM" id="MobiDB-lite"/>
    </source>
</evidence>
<feature type="region of interest" description="Disordered" evidence="10">
    <location>
        <begin position="629"/>
        <end position="718"/>
    </location>
</feature>
<sequence>MPVISSPYSSQETRGHLTAMDDSGQSRSGQSSSSRINDERRQLITEMRNQNFDVIRFATYRTSCKLRFVQKKCNLHLVDIWNIIEAYRENGLNTMEHSSELPFSKIEGIIASIYYQLNKRLPSTHQINIDQSISLLLNFLLLAYDSEGRGHMRVLSIKVALATLCSGKLMDKLRYIFSQVSDSNGTLVWNKLDAYLKEVLSLPGAVFEGPSFGYNETAARSCFGYEAANKKITLNEFLDTMMSDPGPQCMMWLPLMHRMANVENVFHPVECAYCRGDHMMGFRYKCQRCYNYQLCQNCFWRGNVSGSHSSDHEMKEYSTYKSPAKKISKALKKPFRSKDHQQIPKFPDQPEQPLDLSHIVPAPPVTNLSYDMSETSRKDMSIDSESRRLNSSMLDTTRLDDEHRLIARYAARLAAAKNCNTDPDSSFDSSYDQLAIPGSQWPETQGNEIPASLDGNKEQRELIAKLEAKNREIMREIQKLRQEHDEAVKTTSMERNPTLLAELRLLRQRKDELELRMAALQDSRRELMVQLEGLMKLLKSSDIIASQSHGGSPKSTPNSSPRAANMGPRSPPMQAPVPAVRSAPSTPGDSLTGVGGDVKQAFGQSRNLRNDLLVAADSVTNAMSSLVKQLNSEDGSSSSSEDDKEDTVERRNNRAKVDSDSGSNVDTRDPLGKWQTGKPSDTEKFLAEIEKRKQGPQQTSRSLLDDPDSYNQTDDTDSYIRTDDESYLATDDAESYIRTDDESYMRTDDEASNYFRQTDDELFEKDPQDFYRHTTDDEYVRTDDDESYIRTDDEDAVTNNQQWQEAMQRWISR</sequence>
<feature type="region of interest" description="Disordered" evidence="10">
    <location>
        <begin position="545"/>
        <end position="598"/>
    </location>
</feature>
<proteinExistence type="inferred from homology"/>
<evidence type="ECO:0000256" key="6">
    <source>
        <dbReference type="ARBA" id="ARBA00022833"/>
    </source>
</evidence>
<evidence type="ECO:0000256" key="2">
    <source>
        <dbReference type="ARBA" id="ARBA00009563"/>
    </source>
</evidence>
<evidence type="ECO:0000256" key="1">
    <source>
        <dbReference type="ARBA" id="ARBA00004496"/>
    </source>
</evidence>
<dbReference type="Gene3D" id="1.10.238.10">
    <property type="entry name" value="EF-hand"/>
    <property type="match status" value="2"/>
</dbReference>
<keyword evidence="12" id="KW-1185">Reference proteome</keyword>
<feature type="compositionally biased region" description="Basic and acidic residues" evidence="10">
    <location>
        <begin position="680"/>
        <end position="693"/>
    </location>
</feature>
<dbReference type="Pfam" id="PF09068">
    <property type="entry name" value="EF-hand_2"/>
    <property type="match status" value="1"/>
</dbReference>
<dbReference type="RefSeq" id="XP_006823270.1">
    <property type="nucleotide sequence ID" value="XM_006823207.1"/>
</dbReference>
<reference evidence="13" key="1">
    <citation type="submission" date="2025-08" db="UniProtKB">
        <authorList>
            <consortium name="RefSeq"/>
        </authorList>
    </citation>
    <scope>IDENTIFICATION</scope>
    <source>
        <tissue evidence="13">Testes</tissue>
    </source>
</reference>
<dbReference type="PIRSF" id="PIRSF038204">
    <property type="entry name" value="Distrobrevin"/>
    <property type="match status" value="1"/>
</dbReference>
<protein>
    <submittedName>
        <fullName evidence="13">Dystrobrevin beta</fullName>
    </submittedName>
</protein>
<gene>
    <name evidence="13" type="primary">DTNB</name>
</gene>
<feature type="compositionally biased region" description="Basic and acidic residues" evidence="10">
    <location>
        <begin position="374"/>
        <end position="385"/>
    </location>
</feature>
<evidence type="ECO:0000259" key="11">
    <source>
        <dbReference type="PROSITE" id="PS50135"/>
    </source>
</evidence>
<feature type="compositionally biased region" description="Low complexity" evidence="10">
    <location>
        <begin position="23"/>
        <end position="35"/>
    </location>
</feature>
<dbReference type="PANTHER" id="PTHR12268:SF27">
    <property type="entry name" value="DYSTROBREVIN, ISOFORM F"/>
    <property type="match status" value="1"/>
</dbReference>
<dbReference type="PROSITE" id="PS01357">
    <property type="entry name" value="ZF_ZZ_1"/>
    <property type="match status" value="1"/>
</dbReference>
<dbReference type="InterPro" id="IPR015154">
    <property type="entry name" value="EF-hand_dom_typ2"/>
</dbReference>
<dbReference type="PROSITE" id="PS50135">
    <property type="entry name" value="ZF_ZZ_2"/>
    <property type="match status" value="1"/>
</dbReference>
<accession>A0ABM0MTC9</accession>
<dbReference type="SUPFAM" id="SSF57850">
    <property type="entry name" value="RING/U-box"/>
    <property type="match status" value="1"/>
</dbReference>
<dbReference type="InterPro" id="IPR011992">
    <property type="entry name" value="EF-hand-dom_pair"/>
</dbReference>
<dbReference type="SUPFAM" id="SSF47473">
    <property type="entry name" value="EF-hand"/>
    <property type="match status" value="2"/>
</dbReference>
<comment type="similarity">
    <text evidence="2">Belongs to the dystrophin family. Dystrobrevin subfamily.</text>
</comment>
<dbReference type="Pfam" id="PF09069">
    <property type="entry name" value="EF-hand_3"/>
    <property type="match status" value="1"/>
</dbReference>
<name>A0ABM0MTC9_SACKO</name>